<protein>
    <recommendedName>
        <fullName evidence="1">LytR/CpsA/Psr regulator C-terminal domain-containing protein</fullName>
    </recommendedName>
</protein>
<dbReference type="Gene3D" id="3.30.70.2390">
    <property type="match status" value="1"/>
</dbReference>
<dbReference type="RefSeq" id="WP_345454390.1">
    <property type="nucleotide sequence ID" value="NZ_BAABKG010000001.1"/>
</dbReference>
<comment type="caution">
    <text evidence="2">The sequence shown here is derived from an EMBL/GenBank/DDBJ whole genome shotgun (WGS) entry which is preliminary data.</text>
</comment>
<dbReference type="EMBL" id="BAABKG010000001">
    <property type="protein sequence ID" value="GAA5142480.1"/>
    <property type="molecule type" value="Genomic_DNA"/>
</dbReference>
<organism evidence="2 3">
    <name type="scientific">Nocardioides marinquilinus</name>
    <dbReference type="NCBI Taxonomy" id="1210400"/>
    <lineage>
        <taxon>Bacteria</taxon>
        <taxon>Bacillati</taxon>
        <taxon>Actinomycetota</taxon>
        <taxon>Actinomycetes</taxon>
        <taxon>Propionibacteriales</taxon>
        <taxon>Nocardioidaceae</taxon>
        <taxon>Nocardioides</taxon>
    </lineage>
</organism>
<keyword evidence="3" id="KW-1185">Reference proteome</keyword>
<gene>
    <name evidence="2" type="ORF">GCM10023340_06030</name>
</gene>
<sequence length="181" mass="18502">MSPRMKARLRSAAVMAGLAVLVFVGVSWGVSAVSEPFPQREDPPICVENELTAGDLLRPGSVTVSVLNGGDRSGLASTTRADLVARGFGQGVLDNLSASEAEAADVRSAQIWSTQGRSAAVRLVASYLGGKVEVVDRAGQVGGKDAGVVVVVGDRFPGVVPGLNRVEVDSSSTVCSPPALS</sequence>
<dbReference type="Proteomes" id="UP001500221">
    <property type="component" value="Unassembled WGS sequence"/>
</dbReference>
<proteinExistence type="predicted"/>
<feature type="domain" description="LytR/CpsA/Psr regulator C-terminal" evidence="1">
    <location>
        <begin position="61"/>
        <end position="156"/>
    </location>
</feature>
<name>A0ABP9P8P0_9ACTN</name>
<evidence type="ECO:0000313" key="2">
    <source>
        <dbReference type="EMBL" id="GAA5142480.1"/>
    </source>
</evidence>
<reference evidence="3" key="1">
    <citation type="journal article" date="2019" name="Int. J. Syst. Evol. Microbiol.">
        <title>The Global Catalogue of Microorganisms (GCM) 10K type strain sequencing project: providing services to taxonomists for standard genome sequencing and annotation.</title>
        <authorList>
            <consortium name="The Broad Institute Genomics Platform"/>
            <consortium name="The Broad Institute Genome Sequencing Center for Infectious Disease"/>
            <person name="Wu L."/>
            <person name="Ma J."/>
        </authorList>
    </citation>
    <scope>NUCLEOTIDE SEQUENCE [LARGE SCALE GENOMIC DNA]</scope>
    <source>
        <strain evidence="3">JCM 18459</strain>
    </source>
</reference>
<evidence type="ECO:0000259" key="1">
    <source>
        <dbReference type="Pfam" id="PF13399"/>
    </source>
</evidence>
<dbReference type="InterPro" id="IPR027381">
    <property type="entry name" value="LytR/CpsA/Psr_C"/>
</dbReference>
<accession>A0ABP9P8P0</accession>
<dbReference type="Pfam" id="PF13399">
    <property type="entry name" value="LytR_C"/>
    <property type="match status" value="1"/>
</dbReference>
<evidence type="ECO:0000313" key="3">
    <source>
        <dbReference type="Proteomes" id="UP001500221"/>
    </source>
</evidence>